<dbReference type="Proteomes" id="UP000011776">
    <property type="component" value="Unassembled WGS sequence"/>
</dbReference>
<evidence type="ECO:0000313" key="1">
    <source>
        <dbReference type="EMBL" id="EMG08630.1"/>
    </source>
</evidence>
<name>M3H7F3_LEPIR</name>
<gene>
    <name evidence="1" type="ORF">LEP1GSC151_1629</name>
</gene>
<protein>
    <submittedName>
        <fullName evidence="1">Uncharacterized protein</fullName>
    </submittedName>
</protein>
<proteinExistence type="predicted"/>
<sequence length="42" mass="5262">MIIRKFLKSKQRFLSRKDKPRYDFLDKIQHRNCFDLKIKSGY</sequence>
<dbReference type="AlphaFoldDB" id="M3H7F3"/>
<dbReference type="BioCyc" id="LINT1001599:G11K9-3040-MONOMER"/>
<accession>M3H7F3</accession>
<organism evidence="1 2">
    <name type="scientific">Leptospira interrogans serovar Grippotyphosa str. LT2186</name>
    <dbReference type="NCBI Taxonomy" id="1001599"/>
    <lineage>
        <taxon>Bacteria</taxon>
        <taxon>Pseudomonadati</taxon>
        <taxon>Spirochaetota</taxon>
        <taxon>Spirochaetia</taxon>
        <taxon>Leptospirales</taxon>
        <taxon>Leptospiraceae</taxon>
        <taxon>Leptospira</taxon>
    </lineage>
</organism>
<evidence type="ECO:0000313" key="2">
    <source>
        <dbReference type="Proteomes" id="UP000011776"/>
    </source>
</evidence>
<reference evidence="1 2" key="1">
    <citation type="submission" date="2013-02" db="EMBL/GenBank/DDBJ databases">
        <authorList>
            <person name="Harkins D.M."/>
            <person name="Durkin A.S."/>
            <person name="Brinkac L.M."/>
            <person name="Haft D.H."/>
            <person name="Selengut J.D."/>
            <person name="Sanka R."/>
            <person name="DePew J."/>
            <person name="Purushe J."/>
            <person name="Tulsiani S.M."/>
            <person name="Graham G.C."/>
            <person name="Burns M.-A."/>
            <person name="Dohnt M.F."/>
            <person name="Smythe L.D."/>
            <person name="McKay D.B."/>
            <person name="Craig S.B."/>
            <person name="Vinetz J.M."/>
            <person name="Sutton G.G."/>
            <person name="Nierman W.C."/>
            <person name="Fouts D.E."/>
        </authorList>
    </citation>
    <scope>NUCLEOTIDE SEQUENCE [LARGE SCALE GENOMIC DNA]</scope>
    <source>
        <strain evidence="1 2">LT2186</strain>
    </source>
</reference>
<dbReference type="EMBL" id="AFME02000368">
    <property type="protein sequence ID" value="EMG08630.1"/>
    <property type="molecule type" value="Genomic_DNA"/>
</dbReference>
<comment type="caution">
    <text evidence="1">The sequence shown here is derived from an EMBL/GenBank/DDBJ whole genome shotgun (WGS) entry which is preliminary data.</text>
</comment>